<dbReference type="EMBL" id="BLJN01000008">
    <property type="protein sequence ID" value="GFE84345.1"/>
    <property type="molecule type" value="Genomic_DNA"/>
</dbReference>
<name>A0A829YM15_9GAMM</name>
<evidence type="ECO:0000313" key="2">
    <source>
        <dbReference type="Proteomes" id="UP000445000"/>
    </source>
</evidence>
<gene>
    <name evidence="1" type="ORF">GCM10011487_63450</name>
</gene>
<sequence>MWIHVEGVAADLELALSVFANAGISFLPLLSVAFNAAIHEGEVELGFDSSPGCKAREYFQTYLTPESKLPYAFRRAKADLAADVCMAVAAHADVGRLLRAANQYRLALESWKQGRETLATAHLWMAIEALTKVQVRTLMLALGKNSQQDLADHLGVDLKLLDAHVRKHFLFEGDDASYAASKKASDGFEHGFMDFGQMREHGVEVRHKLANYVRVAVLRLANVPAATSERLREPPFDKPLGLWPLAKYIRGTLEGELENLAAEGQAYPFVRWNPTLKSWALDADGKVQAQLTNSFTAELGTGTTFNPQSFEAWQQA</sequence>
<dbReference type="Proteomes" id="UP000445000">
    <property type="component" value="Unassembled WGS sequence"/>
</dbReference>
<protein>
    <submittedName>
        <fullName evidence="1">Uncharacterized protein</fullName>
    </submittedName>
</protein>
<comment type="caution">
    <text evidence="1">The sequence shown here is derived from an EMBL/GenBank/DDBJ whole genome shotgun (WGS) entry which is preliminary data.</text>
</comment>
<accession>A0A829YM15</accession>
<reference evidence="2" key="1">
    <citation type="submission" date="2020-01" db="EMBL/GenBank/DDBJ databases">
        <title>'Steroidobacter agaridevorans' sp. nov., agar-degrading bacteria isolated from rhizosphere soils.</title>
        <authorList>
            <person name="Ikenaga M."/>
            <person name="Kataoka M."/>
            <person name="Murouchi A."/>
            <person name="Katsuragi S."/>
            <person name="Sakai M."/>
        </authorList>
    </citation>
    <scope>NUCLEOTIDE SEQUENCE [LARGE SCALE GENOMIC DNA]</scope>
    <source>
        <strain evidence="2">YU21-B</strain>
    </source>
</reference>
<proteinExistence type="predicted"/>
<dbReference type="AlphaFoldDB" id="A0A829YM15"/>
<organism evidence="1 2">
    <name type="scientific">Steroidobacter agaridevorans</name>
    <dbReference type="NCBI Taxonomy" id="2695856"/>
    <lineage>
        <taxon>Bacteria</taxon>
        <taxon>Pseudomonadati</taxon>
        <taxon>Pseudomonadota</taxon>
        <taxon>Gammaproteobacteria</taxon>
        <taxon>Steroidobacterales</taxon>
        <taxon>Steroidobacteraceae</taxon>
        <taxon>Steroidobacter</taxon>
    </lineage>
</organism>
<evidence type="ECO:0000313" key="1">
    <source>
        <dbReference type="EMBL" id="GFE84345.1"/>
    </source>
</evidence>
<keyword evidence="2" id="KW-1185">Reference proteome</keyword>